<dbReference type="RefSeq" id="WP_065309347.1">
    <property type="nucleotide sequence ID" value="NZ_LOCQ01000059.1"/>
</dbReference>
<evidence type="ECO:0000256" key="1">
    <source>
        <dbReference type="SAM" id="MobiDB-lite"/>
    </source>
</evidence>
<reference evidence="3 4" key="1">
    <citation type="submission" date="2016-04" db="EMBL/GenBank/DDBJ databases">
        <title>Draft genome sequence of Janthinobacterium psychrotolerans sp. nov., isolated from freshwater sediments in Denmark.</title>
        <authorList>
            <person name="Gong X."/>
            <person name="Skrivergaard S."/>
            <person name="Korsgaard B.S."/>
            <person name="Schreiber L."/>
            <person name="Marshall I.P."/>
            <person name="Finster K."/>
            <person name="Schramm A."/>
        </authorList>
    </citation>
    <scope>NUCLEOTIDE SEQUENCE [LARGE SCALE GENOMIC DNA]</scope>
    <source>
        <strain evidence="3 4">S3-2</strain>
    </source>
</reference>
<dbReference type="Gene3D" id="3.90.930.1">
    <property type="match status" value="2"/>
</dbReference>
<keyword evidence="2" id="KW-0732">Signal</keyword>
<dbReference type="SUPFAM" id="SSF82185">
    <property type="entry name" value="Histone H3 K4-specific methyltransferase SET7/9 N-terminal domain"/>
    <property type="match status" value="3"/>
</dbReference>
<dbReference type="Proteomes" id="UP000092713">
    <property type="component" value="Unassembled WGS sequence"/>
</dbReference>
<feature type="chain" id="PRO_5008355560" evidence="2">
    <location>
        <begin position="23"/>
        <end position="438"/>
    </location>
</feature>
<dbReference type="Pfam" id="PF07661">
    <property type="entry name" value="MORN_2"/>
    <property type="match status" value="5"/>
</dbReference>
<evidence type="ECO:0000313" key="3">
    <source>
        <dbReference type="EMBL" id="OBV37799.1"/>
    </source>
</evidence>
<feature type="region of interest" description="Disordered" evidence="1">
    <location>
        <begin position="231"/>
        <end position="258"/>
    </location>
</feature>
<evidence type="ECO:0000313" key="4">
    <source>
        <dbReference type="Proteomes" id="UP000092713"/>
    </source>
</evidence>
<keyword evidence="4" id="KW-1185">Reference proteome</keyword>
<dbReference type="AlphaFoldDB" id="A0A1A7BYI4"/>
<dbReference type="InterPro" id="IPR011652">
    <property type="entry name" value="MORN_2"/>
</dbReference>
<accession>A0A1A7BYI4</accession>
<dbReference type="STRING" id="1747903.ASR47_100471"/>
<dbReference type="OrthoDB" id="6933972at2"/>
<evidence type="ECO:0000256" key="2">
    <source>
        <dbReference type="SAM" id="SignalP"/>
    </source>
</evidence>
<proteinExistence type="predicted"/>
<name>A0A1A7BYI4_9BURK</name>
<organism evidence="3 4">
    <name type="scientific">Janthinobacterium psychrotolerans</name>
    <dbReference type="NCBI Taxonomy" id="1747903"/>
    <lineage>
        <taxon>Bacteria</taxon>
        <taxon>Pseudomonadati</taxon>
        <taxon>Pseudomonadota</taxon>
        <taxon>Betaproteobacteria</taxon>
        <taxon>Burkholderiales</taxon>
        <taxon>Oxalobacteraceae</taxon>
        <taxon>Janthinobacterium</taxon>
    </lineage>
</organism>
<protein>
    <submittedName>
        <fullName evidence="3">Antitoxin component YwqK of the YwqJK toxin-antitoxin module</fullName>
    </submittedName>
</protein>
<sequence length="438" mass="49275">MSKWKTIAQLAILPLLAWPATARLEILQRQVVAAISAEPDSEGADGLTMAAPTGCGGKHLRMDAGSLGMDDAAYGAMKLELAKRIRSKTAMLVSLDECPPPGSAGDAAVPVIRKLVGCEPSACADGKARMYLDENLFPQERRRAPYVLVLPLPPGKQKNTWKVEVYSTQQGKNLRLATHLDAPDYVEGNRVGGYTLYYANGQIEKQLPQNAQGREEGESVSYYQDGTVKSRSHWRNGLPEGKHSDYHRSGKLREETTYRSGARVDGPAETFDEDGRLRTRMNYVNGKLEGEMLIYYPDGMVSNRSVMKNGRFNGLSTYYYRDGKVRSTVSHVNDAPDGEEREYYQDGKLSSLRVYSDNGVMRSEQQYDEQGQLRVQRQWDRRQREQGGFHVWHGNGKPQQLVEYVDGRREGWSRTWREDGSVEKECRFVKDEGQGCTK</sequence>
<feature type="compositionally biased region" description="Basic and acidic residues" evidence="1">
    <location>
        <begin position="240"/>
        <end position="257"/>
    </location>
</feature>
<comment type="caution">
    <text evidence="3">The sequence shown here is derived from an EMBL/GenBank/DDBJ whole genome shotgun (WGS) entry which is preliminary data.</text>
</comment>
<gene>
    <name evidence="3" type="ORF">ASR47_100471</name>
</gene>
<dbReference type="EMBL" id="LOCQ01000059">
    <property type="protein sequence ID" value="OBV37799.1"/>
    <property type="molecule type" value="Genomic_DNA"/>
</dbReference>
<feature type="signal peptide" evidence="2">
    <location>
        <begin position="1"/>
        <end position="22"/>
    </location>
</feature>